<dbReference type="FunFam" id="3.20.20.10:FF:000018">
    <property type="entry name" value="Pyridoxal phosphate homeostasis protein"/>
    <property type="match status" value="1"/>
</dbReference>
<sequence>MSELAERLEAVRREIEAACRRAGRPTDSVTLVAVSKTHASATIREAIRCGQLDFGESRVEEALEKIAEIGSAAIWHMIGHVQSRKARDVVALFDYVHSLDSARLAERYARLLADGGRGDARPFRVLIEVNISGEPSKHGVLAANWQHNRAVRQALWAEIQRMIGLPLVQVEGLMTIAPIVSDPEQARPYFASLRALRDALADDFPQADWHSLSMGMSDDYTVAIEEGATHVRIGRAIFGERH</sequence>
<dbReference type="PANTHER" id="PTHR10146:SF14">
    <property type="entry name" value="PYRIDOXAL PHOSPHATE HOMEOSTASIS PROTEIN"/>
    <property type="match status" value="1"/>
</dbReference>
<evidence type="ECO:0000256" key="1">
    <source>
        <dbReference type="ARBA" id="ARBA00022898"/>
    </source>
</evidence>
<dbReference type="AlphaFoldDB" id="A0A2M8P422"/>
<name>A0A2M8P422_9CHLR</name>
<dbReference type="NCBIfam" id="TIGR00044">
    <property type="entry name" value="YggS family pyridoxal phosphate-dependent enzyme"/>
    <property type="match status" value="1"/>
</dbReference>
<evidence type="ECO:0000313" key="5">
    <source>
        <dbReference type="Proteomes" id="UP000228921"/>
    </source>
</evidence>
<dbReference type="Gene3D" id="3.20.20.10">
    <property type="entry name" value="Alanine racemase"/>
    <property type="match status" value="1"/>
</dbReference>
<protein>
    <recommendedName>
        <fullName evidence="2">Pyridoxal phosphate homeostasis protein</fullName>
        <shortName evidence="2">PLP homeostasis protein</shortName>
    </recommendedName>
</protein>
<evidence type="ECO:0000256" key="3">
    <source>
        <dbReference type="PIRSR" id="PIRSR004848-1"/>
    </source>
</evidence>
<comment type="similarity">
    <text evidence="2">Belongs to the pyridoxal phosphate-binding protein YggS/PROSC family.</text>
</comment>
<evidence type="ECO:0000313" key="4">
    <source>
        <dbReference type="EMBL" id="PJF32286.1"/>
    </source>
</evidence>
<comment type="function">
    <text evidence="2">Pyridoxal 5'-phosphate (PLP)-binding protein, which is involved in PLP homeostasis.</text>
</comment>
<comment type="caution">
    <text evidence="4">The sequence shown here is derived from an EMBL/GenBank/DDBJ whole genome shotgun (WGS) entry which is preliminary data.</text>
</comment>
<dbReference type="EMBL" id="PGTK01000001">
    <property type="protein sequence ID" value="PJF32286.1"/>
    <property type="molecule type" value="Genomic_DNA"/>
</dbReference>
<dbReference type="CDD" id="cd00635">
    <property type="entry name" value="PLPDE_III_YBL036c_like"/>
    <property type="match status" value="1"/>
</dbReference>
<comment type="cofactor">
    <cofactor evidence="3">
        <name>pyridoxal 5'-phosphate</name>
        <dbReference type="ChEBI" id="CHEBI:597326"/>
    </cofactor>
</comment>
<evidence type="ECO:0000256" key="2">
    <source>
        <dbReference type="HAMAP-Rule" id="MF_02087"/>
    </source>
</evidence>
<feature type="modified residue" description="N6-(pyridoxal phosphate)lysine" evidence="2 3">
    <location>
        <position position="36"/>
    </location>
</feature>
<dbReference type="GO" id="GO:0030170">
    <property type="term" value="F:pyridoxal phosphate binding"/>
    <property type="evidence" value="ECO:0007669"/>
    <property type="project" value="UniProtKB-UniRule"/>
</dbReference>
<organism evidence="4 5">
    <name type="scientific">Candidatus Thermofonsia Clade 1 bacterium</name>
    <dbReference type="NCBI Taxonomy" id="2364210"/>
    <lineage>
        <taxon>Bacteria</taxon>
        <taxon>Bacillati</taxon>
        <taxon>Chloroflexota</taxon>
        <taxon>Candidatus Thermofontia</taxon>
        <taxon>Candidatus Thermofonsia Clade 1</taxon>
    </lineage>
</organism>
<dbReference type="PANTHER" id="PTHR10146">
    <property type="entry name" value="PROLINE SYNTHETASE CO-TRANSCRIBED BACTERIAL HOMOLOG PROTEIN"/>
    <property type="match status" value="1"/>
</dbReference>
<dbReference type="PROSITE" id="PS01211">
    <property type="entry name" value="UPF0001"/>
    <property type="match status" value="1"/>
</dbReference>
<proteinExistence type="inferred from homology"/>
<dbReference type="Proteomes" id="UP000228921">
    <property type="component" value="Unassembled WGS sequence"/>
</dbReference>
<reference evidence="4 5" key="1">
    <citation type="submission" date="2017-11" db="EMBL/GenBank/DDBJ databases">
        <title>Evolution of Phototrophy in the Chloroflexi Phylum Driven by Horizontal Gene Transfer.</title>
        <authorList>
            <person name="Ward L.M."/>
            <person name="Hemp J."/>
            <person name="Shih P.M."/>
            <person name="Mcglynn S.E."/>
            <person name="Fischer W."/>
        </authorList>
    </citation>
    <scope>NUCLEOTIDE SEQUENCE [LARGE SCALE GENOMIC DNA]</scope>
    <source>
        <strain evidence="4">CP2_2F</strain>
    </source>
</reference>
<dbReference type="PIRSF" id="PIRSF004848">
    <property type="entry name" value="YBL036c_PLPDEIII"/>
    <property type="match status" value="1"/>
</dbReference>
<keyword evidence="1 2" id="KW-0663">Pyridoxal phosphate</keyword>
<dbReference type="HAMAP" id="MF_02087">
    <property type="entry name" value="PLP_homeostasis"/>
    <property type="match status" value="1"/>
</dbReference>
<dbReference type="SUPFAM" id="SSF51419">
    <property type="entry name" value="PLP-binding barrel"/>
    <property type="match status" value="1"/>
</dbReference>
<accession>A0A2M8P422</accession>
<gene>
    <name evidence="4" type="ORF">CUN51_01265</name>
</gene>
<dbReference type="InterPro" id="IPR029066">
    <property type="entry name" value="PLP-binding_barrel"/>
</dbReference>
<dbReference type="InterPro" id="IPR011078">
    <property type="entry name" value="PyrdxlP_homeostasis"/>
</dbReference>